<evidence type="ECO:0000256" key="2">
    <source>
        <dbReference type="ARBA" id="ARBA00009773"/>
    </source>
</evidence>
<dbReference type="PATRIC" id="fig|1249552.3.peg.1921"/>
<feature type="transmembrane region" description="Helical" evidence="8">
    <location>
        <begin position="66"/>
        <end position="91"/>
    </location>
</feature>
<evidence type="ECO:0000256" key="6">
    <source>
        <dbReference type="ARBA" id="ARBA00022989"/>
    </source>
</evidence>
<keyword evidence="3" id="KW-0813">Transport</keyword>
<gene>
    <name evidence="9" type="ORF">PS2015_1912</name>
</gene>
<feature type="transmembrane region" description="Helical" evidence="8">
    <location>
        <begin position="284"/>
        <end position="303"/>
    </location>
</feature>
<evidence type="ECO:0000256" key="8">
    <source>
        <dbReference type="SAM" id="Phobius"/>
    </source>
</evidence>
<reference evidence="9 10" key="1">
    <citation type="submission" date="2015-11" db="EMBL/GenBank/DDBJ databases">
        <authorList>
            <person name="Zhang Y."/>
            <person name="Guo Z."/>
        </authorList>
    </citation>
    <scope>NUCLEOTIDE SEQUENCE [LARGE SCALE GENOMIC DNA]</scope>
    <source>
        <strain evidence="9 10">KCTC 32221</strain>
    </source>
</reference>
<evidence type="ECO:0000313" key="9">
    <source>
        <dbReference type="EMBL" id="ALO46559.1"/>
    </source>
</evidence>
<keyword evidence="5 8" id="KW-0812">Transmembrane</keyword>
<keyword evidence="4" id="KW-1003">Cell membrane</keyword>
<keyword evidence="7 8" id="KW-0472">Membrane</keyword>
<dbReference type="Pfam" id="PF01594">
    <property type="entry name" value="AI-2E_transport"/>
    <property type="match status" value="1"/>
</dbReference>
<dbReference type="AlphaFoldDB" id="A0A0S2KF25"/>
<feature type="transmembrane region" description="Helical" evidence="8">
    <location>
        <begin position="252"/>
        <end position="272"/>
    </location>
</feature>
<dbReference type="STRING" id="1249552.PS2015_1912"/>
<dbReference type="PANTHER" id="PTHR21716">
    <property type="entry name" value="TRANSMEMBRANE PROTEIN"/>
    <property type="match status" value="1"/>
</dbReference>
<evidence type="ECO:0000313" key="10">
    <source>
        <dbReference type="Proteomes" id="UP000065641"/>
    </source>
</evidence>
<dbReference type="KEGG" id="pspi:PS2015_1912"/>
<feature type="transmembrane region" description="Helical" evidence="8">
    <location>
        <begin position="161"/>
        <end position="179"/>
    </location>
</feature>
<evidence type="ECO:0000256" key="7">
    <source>
        <dbReference type="ARBA" id="ARBA00023136"/>
    </source>
</evidence>
<dbReference type="InterPro" id="IPR002549">
    <property type="entry name" value="AI-2E-like"/>
</dbReference>
<feature type="transmembrane region" description="Helical" evidence="8">
    <location>
        <begin position="222"/>
        <end position="246"/>
    </location>
</feature>
<accession>A0A0S2KF25</accession>
<dbReference type="GO" id="GO:0055085">
    <property type="term" value="P:transmembrane transport"/>
    <property type="evidence" value="ECO:0007669"/>
    <property type="project" value="TreeGrafter"/>
</dbReference>
<evidence type="ECO:0000256" key="3">
    <source>
        <dbReference type="ARBA" id="ARBA00022448"/>
    </source>
</evidence>
<organism evidence="9 10">
    <name type="scientific">Pseudohongiella spirulinae</name>
    <dbReference type="NCBI Taxonomy" id="1249552"/>
    <lineage>
        <taxon>Bacteria</taxon>
        <taxon>Pseudomonadati</taxon>
        <taxon>Pseudomonadota</taxon>
        <taxon>Gammaproteobacteria</taxon>
        <taxon>Pseudomonadales</taxon>
        <taxon>Pseudohongiellaceae</taxon>
        <taxon>Pseudohongiella</taxon>
    </lineage>
</organism>
<evidence type="ECO:0000256" key="4">
    <source>
        <dbReference type="ARBA" id="ARBA00022475"/>
    </source>
</evidence>
<evidence type="ECO:0000256" key="1">
    <source>
        <dbReference type="ARBA" id="ARBA00004651"/>
    </source>
</evidence>
<keyword evidence="10" id="KW-1185">Reference proteome</keyword>
<protein>
    <submittedName>
        <fullName evidence="9">Putative permease PerM (YfgO)</fullName>
    </submittedName>
</protein>
<dbReference type="GO" id="GO:0005886">
    <property type="term" value="C:plasma membrane"/>
    <property type="evidence" value="ECO:0007669"/>
    <property type="project" value="UniProtKB-SubCell"/>
</dbReference>
<evidence type="ECO:0000256" key="5">
    <source>
        <dbReference type="ARBA" id="ARBA00022692"/>
    </source>
</evidence>
<comment type="subcellular location">
    <subcellularLocation>
        <location evidence="1">Cell membrane</location>
        <topology evidence="1">Multi-pass membrane protein</topology>
    </subcellularLocation>
</comment>
<dbReference type="OrthoDB" id="5562213at2"/>
<dbReference type="Proteomes" id="UP000065641">
    <property type="component" value="Chromosome"/>
</dbReference>
<feature type="transmembrane region" description="Helical" evidence="8">
    <location>
        <begin position="309"/>
        <end position="334"/>
    </location>
</feature>
<dbReference type="EMBL" id="CP013189">
    <property type="protein sequence ID" value="ALO46559.1"/>
    <property type="molecule type" value="Genomic_DNA"/>
</dbReference>
<sequence>MRVRNFFRSFLDRYFHDEESVIFTLILISALLVLWTIGTYIAPLIVALIIAYLLQGMVNSLLRLGLSYLLAVVLVYTLFISGFMALLLLVLPQAWGQLARLINELPRLISEGQALLMVLPENYPELMSEQQVQDFIRSLRGELALFGQYILSYSISSLPNIFSWIIFVILVPVLVFFMMKDKKTLVDWVAGLLPRHRPLMRKIWLEMDEQVANYVRGKSLEILILAGVSYIAFTILGMNYTLLLAVLMGLSVIVPFIGVAVVVIPVMAVAYVQWGFGSEFFTVLAVYTVIQLLDANLLVPIIFSETVNLHPVAIIAAVLVFGGLWGLAGVFFAIPLATLIKAILNAWPSHPGPGDQTLLK</sequence>
<keyword evidence="6 8" id="KW-1133">Transmembrane helix</keyword>
<dbReference type="PANTHER" id="PTHR21716:SF53">
    <property type="entry name" value="PERMEASE PERM-RELATED"/>
    <property type="match status" value="1"/>
</dbReference>
<name>A0A0S2KF25_9GAMM</name>
<proteinExistence type="inferred from homology"/>
<feature type="transmembrane region" description="Helical" evidence="8">
    <location>
        <begin position="21"/>
        <end position="54"/>
    </location>
</feature>
<comment type="similarity">
    <text evidence="2">Belongs to the autoinducer-2 exporter (AI-2E) (TC 2.A.86) family.</text>
</comment>